<dbReference type="PANTHER" id="PTHR11766">
    <property type="entry name" value="TYROSYL-TRNA SYNTHETASE"/>
    <property type="match status" value="1"/>
</dbReference>
<evidence type="ECO:0000256" key="1">
    <source>
        <dbReference type="ARBA" id="ARBA00022598"/>
    </source>
</evidence>
<dbReference type="Pfam" id="PF00579">
    <property type="entry name" value="tRNA-synt_1b"/>
    <property type="match status" value="1"/>
</dbReference>
<dbReference type="AlphaFoldDB" id="A0A381T660"/>
<sequence length="117" mass="13309">MTYKSDFLNEIESRGFIYQSSEIEDLDNLMSKKNITAYIGFDITSDSLHIGSLVQLMLLHWLDYFGHKTIALMGGGTTLVGDPSGKDESRKILRQEDIENNIAKIEKTFSKFINLKD</sequence>
<accession>A0A381T660</accession>
<dbReference type="GO" id="GO:0005524">
    <property type="term" value="F:ATP binding"/>
    <property type="evidence" value="ECO:0007669"/>
    <property type="project" value="UniProtKB-KW"/>
</dbReference>
<dbReference type="GO" id="GO:0006418">
    <property type="term" value="P:tRNA aminoacylation for protein translation"/>
    <property type="evidence" value="ECO:0007669"/>
    <property type="project" value="InterPro"/>
</dbReference>
<evidence type="ECO:0000256" key="2">
    <source>
        <dbReference type="ARBA" id="ARBA00022741"/>
    </source>
</evidence>
<keyword evidence="3" id="KW-0067">ATP-binding</keyword>
<evidence type="ECO:0000256" key="4">
    <source>
        <dbReference type="ARBA" id="ARBA00022917"/>
    </source>
</evidence>
<proteinExistence type="predicted"/>
<keyword evidence="1" id="KW-0436">Ligase</keyword>
<dbReference type="InterPro" id="IPR024088">
    <property type="entry name" value="Tyr-tRNA-ligase_bac-type"/>
</dbReference>
<keyword evidence="4" id="KW-0648">Protein biosynthesis</keyword>
<protein>
    <recommendedName>
        <fullName evidence="8">Tyrosine--tRNA ligase</fullName>
    </recommendedName>
</protein>
<evidence type="ECO:0000256" key="6">
    <source>
        <dbReference type="ARBA" id="ARBA00048248"/>
    </source>
</evidence>
<keyword evidence="2" id="KW-0547">Nucleotide-binding</keyword>
<evidence type="ECO:0000256" key="3">
    <source>
        <dbReference type="ARBA" id="ARBA00022840"/>
    </source>
</evidence>
<dbReference type="InterPro" id="IPR002305">
    <property type="entry name" value="aa-tRNA-synth_Ic"/>
</dbReference>
<dbReference type="SUPFAM" id="SSF52374">
    <property type="entry name" value="Nucleotidylyl transferase"/>
    <property type="match status" value="1"/>
</dbReference>
<comment type="catalytic activity">
    <reaction evidence="6">
        <text>tRNA(Tyr) + L-tyrosine + ATP = L-tyrosyl-tRNA(Tyr) + AMP + diphosphate + H(+)</text>
        <dbReference type="Rhea" id="RHEA:10220"/>
        <dbReference type="Rhea" id="RHEA-COMP:9706"/>
        <dbReference type="Rhea" id="RHEA-COMP:9707"/>
        <dbReference type="ChEBI" id="CHEBI:15378"/>
        <dbReference type="ChEBI" id="CHEBI:30616"/>
        <dbReference type="ChEBI" id="CHEBI:33019"/>
        <dbReference type="ChEBI" id="CHEBI:58315"/>
        <dbReference type="ChEBI" id="CHEBI:78442"/>
        <dbReference type="ChEBI" id="CHEBI:78536"/>
        <dbReference type="ChEBI" id="CHEBI:456215"/>
        <dbReference type="EC" id="6.1.1.1"/>
    </reaction>
</comment>
<evidence type="ECO:0000256" key="5">
    <source>
        <dbReference type="ARBA" id="ARBA00023146"/>
    </source>
</evidence>
<gene>
    <name evidence="7" type="ORF">METZ01_LOCUS64068</name>
</gene>
<dbReference type="EMBL" id="UINC01004028">
    <property type="protein sequence ID" value="SVA11214.1"/>
    <property type="molecule type" value="Genomic_DNA"/>
</dbReference>
<organism evidence="7">
    <name type="scientific">marine metagenome</name>
    <dbReference type="NCBI Taxonomy" id="408172"/>
    <lineage>
        <taxon>unclassified sequences</taxon>
        <taxon>metagenomes</taxon>
        <taxon>ecological metagenomes</taxon>
    </lineage>
</organism>
<evidence type="ECO:0000313" key="7">
    <source>
        <dbReference type="EMBL" id="SVA11214.1"/>
    </source>
</evidence>
<evidence type="ECO:0008006" key="8">
    <source>
        <dbReference type="Google" id="ProtNLM"/>
    </source>
</evidence>
<dbReference type="InterPro" id="IPR014729">
    <property type="entry name" value="Rossmann-like_a/b/a_fold"/>
</dbReference>
<reference evidence="7" key="1">
    <citation type="submission" date="2018-05" db="EMBL/GenBank/DDBJ databases">
        <authorList>
            <person name="Lanie J.A."/>
            <person name="Ng W.-L."/>
            <person name="Kazmierczak K.M."/>
            <person name="Andrzejewski T.M."/>
            <person name="Davidsen T.M."/>
            <person name="Wayne K.J."/>
            <person name="Tettelin H."/>
            <person name="Glass J.I."/>
            <person name="Rusch D."/>
            <person name="Podicherti R."/>
            <person name="Tsui H.-C.T."/>
            <person name="Winkler M.E."/>
        </authorList>
    </citation>
    <scope>NUCLEOTIDE SEQUENCE</scope>
</reference>
<keyword evidence="5" id="KW-0030">Aminoacyl-tRNA synthetase</keyword>
<dbReference type="GO" id="GO:0004831">
    <property type="term" value="F:tyrosine-tRNA ligase activity"/>
    <property type="evidence" value="ECO:0007669"/>
    <property type="project" value="UniProtKB-EC"/>
</dbReference>
<dbReference type="GO" id="GO:0005829">
    <property type="term" value="C:cytosol"/>
    <property type="evidence" value="ECO:0007669"/>
    <property type="project" value="TreeGrafter"/>
</dbReference>
<feature type="non-terminal residue" evidence="7">
    <location>
        <position position="117"/>
    </location>
</feature>
<dbReference type="PANTHER" id="PTHR11766:SF0">
    <property type="entry name" value="TYROSINE--TRNA LIGASE, MITOCHONDRIAL"/>
    <property type="match status" value="1"/>
</dbReference>
<name>A0A381T660_9ZZZZ</name>
<dbReference type="Gene3D" id="3.40.50.620">
    <property type="entry name" value="HUPs"/>
    <property type="match status" value="1"/>
</dbReference>